<proteinExistence type="predicted"/>
<evidence type="ECO:0000313" key="2">
    <source>
        <dbReference type="EMBL" id="SFJ65168.1"/>
    </source>
</evidence>
<sequence>MKYLLKLSVAICLLLTVSSCTVESLDDAVSKSAVSQNVAEANQSCNNQDPKTKLINNGTVAFTFQIIDSDSNMIEFVDVAAGASTSWISFTEGDTIFNLDSNVIGVSDDKIAININNCSEIEIVVNAQNKIDTPIVNSLN</sequence>
<feature type="signal peptide" evidence="1">
    <location>
        <begin position="1"/>
        <end position="22"/>
    </location>
</feature>
<dbReference type="PROSITE" id="PS51257">
    <property type="entry name" value="PROKAR_LIPOPROTEIN"/>
    <property type="match status" value="1"/>
</dbReference>
<protein>
    <submittedName>
        <fullName evidence="2">Uncharacterized protein</fullName>
    </submittedName>
</protein>
<dbReference type="AlphaFoldDB" id="A0A1I3T236"/>
<keyword evidence="1" id="KW-0732">Signal</keyword>
<evidence type="ECO:0000313" key="3">
    <source>
        <dbReference type="Proteomes" id="UP000199559"/>
    </source>
</evidence>
<accession>A0A1I3T236</accession>
<dbReference type="EMBL" id="FORM01000014">
    <property type="protein sequence ID" value="SFJ65168.1"/>
    <property type="molecule type" value="Genomic_DNA"/>
</dbReference>
<name>A0A1I3T236_9FLAO</name>
<dbReference type="RefSeq" id="WP_090842337.1">
    <property type="nucleotide sequence ID" value="NZ_FORM01000014.1"/>
</dbReference>
<keyword evidence="3" id="KW-1185">Reference proteome</keyword>
<evidence type="ECO:0000256" key="1">
    <source>
        <dbReference type="SAM" id="SignalP"/>
    </source>
</evidence>
<reference evidence="3" key="1">
    <citation type="submission" date="2016-10" db="EMBL/GenBank/DDBJ databases">
        <authorList>
            <person name="Varghese N."/>
            <person name="Submissions S."/>
        </authorList>
    </citation>
    <scope>NUCLEOTIDE SEQUENCE [LARGE SCALE GENOMIC DNA]</scope>
    <source>
        <strain evidence="3">DSM 28881</strain>
    </source>
</reference>
<dbReference type="Proteomes" id="UP000199559">
    <property type="component" value="Unassembled WGS sequence"/>
</dbReference>
<gene>
    <name evidence="2" type="ORF">SAMN05443431_11414</name>
</gene>
<organism evidence="2 3">
    <name type="scientific">Olleya namhaensis</name>
    <dbReference type="NCBI Taxonomy" id="1144750"/>
    <lineage>
        <taxon>Bacteria</taxon>
        <taxon>Pseudomonadati</taxon>
        <taxon>Bacteroidota</taxon>
        <taxon>Flavobacteriia</taxon>
        <taxon>Flavobacteriales</taxon>
        <taxon>Flavobacteriaceae</taxon>
    </lineage>
</organism>
<feature type="chain" id="PRO_5011722084" evidence="1">
    <location>
        <begin position="23"/>
        <end position="140"/>
    </location>
</feature>